<dbReference type="AlphaFoldDB" id="A0AAD4ZRH2"/>
<proteinExistence type="predicted"/>
<comment type="caution">
    <text evidence="1">The sequence shown here is derived from an EMBL/GenBank/DDBJ whole genome shotgun (WGS) entry which is preliminary data.</text>
</comment>
<reference evidence="1 2" key="1">
    <citation type="journal article" date="2022" name="G3 (Bethesda)">
        <title>Whole-genome sequence and methylome profiling of the almond [Prunus dulcis (Mill.) D.A. Webb] cultivar 'Nonpareil'.</title>
        <authorList>
            <person name="D'Amico-Willman K.M."/>
            <person name="Ouma W.Z."/>
            <person name="Meulia T."/>
            <person name="Sideli G.M."/>
            <person name="Gradziel T.M."/>
            <person name="Fresnedo-Ramirez J."/>
        </authorList>
    </citation>
    <scope>NUCLEOTIDE SEQUENCE [LARGE SCALE GENOMIC DNA]</scope>
    <source>
        <strain evidence="1">Clone GOH B32 T37-40</strain>
    </source>
</reference>
<accession>A0AAD4ZRH2</accession>
<dbReference type="EMBL" id="JAJFAZ020000001">
    <property type="protein sequence ID" value="KAI5352918.1"/>
    <property type="molecule type" value="Genomic_DNA"/>
</dbReference>
<keyword evidence="2" id="KW-1185">Reference proteome</keyword>
<sequence>MKNENNNSRCQFDGDKCHVMAQSLISTSPSPITRQHDREDQLHRTVHDSPGVCRSSGPDFSYLKGARGSFVVVLTAVFVSSFRSVSVVNSSRSYIPILYFLVACLWLLTECSIELEHTFSVPIHFSWLFCSENLRGI</sequence>
<protein>
    <submittedName>
        <fullName evidence="1">Uncharacterized protein</fullName>
    </submittedName>
</protein>
<gene>
    <name evidence="1" type="ORF">L3X38_005810</name>
</gene>
<evidence type="ECO:0000313" key="1">
    <source>
        <dbReference type="EMBL" id="KAI5352918.1"/>
    </source>
</evidence>
<dbReference type="Proteomes" id="UP001054821">
    <property type="component" value="Chromosome 1"/>
</dbReference>
<organism evidence="1 2">
    <name type="scientific">Prunus dulcis</name>
    <name type="common">Almond</name>
    <name type="synonym">Amygdalus dulcis</name>
    <dbReference type="NCBI Taxonomy" id="3755"/>
    <lineage>
        <taxon>Eukaryota</taxon>
        <taxon>Viridiplantae</taxon>
        <taxon>Streptophyta</taxon>
        <taxon>Embryophyta</taxon>
        <taxon>Tracheophyta</taxon>
        <taxon>Spermatophyta</taxon>
        <taxon>Magnoliopsida</taxon>
        <taxon>eudicotyledons</taxon>
        <taxon>Gunneridae</taxon>
        <taxon>Pentapetalae</taxon>
        <taxon>rosids</taxon>
        <taxon>fabids</taxon>
        <taxon>Rosales</taxon>
        <taxon>Rosaceae</taxon>
        <taxon>Amygdaloideae</taxon>
        <taxon>Amygdaleae</taxon>
        <taxon>Prunus</taxon>
    </lineage>
</organism>
<evidence type="ECO:0000313" key="2">
    <source>
        <dbReference type="Proteomes" id="UP001054821"/>
    </source>
</evidence>
<name>A0AAD4ZRH2_PRUDU</name>